<comment type="similarity">
    <text evidence="2">Belongs to the TMEM19 family.</text>
</comment>
<evidence type="ECO:0000256" key="1">
    <source>
        <dbReference type="ARBA" id="ARBA00004141"/>
    </source>
</evidence>
<reference evidence="8" key="2">
    <citation type="submission" date="2023-03" db="EMBL/GenBank/DDBJ databases">
        <authorList>
            <person name="Inwood S.N."/>
            <person name="Skelly J.G."/>
            <person name="Guhlin J."/>
            <person name="Harrop T.W.R."/>
            <person name="Goldson S.G."/>
            <person name="Dearden P.K."/>
        </authorList>
    </citation>
    <scope>NUCLEOTIDE SEQUENCE</scope>
    <source>
        <strain evidence="8">Irish</strain>
        <tissue evidence="8">Whole body</tissue>
    </source>
</reference>
<evidence type="ECO:0000313" key="8">
    <source>
        <dbReference type="EMBL" id="KAK0165874.1"/>
    </source>
</evidence>
<keyword evidence="4 7" id="KW-0812">Transmembrane</keyword>
<dbReference type="PANTHER" id="PTHR13353">
    <property type="entry name" value="TRANSMEMBRANE PROTEIN 19"/>
    <property type="match status" value="1"/>
</dbReference>
<evidence type="ECO:0000256" key="3">
    <source>
        <dbReference type="ARBA" id="ARBA00014258"/>
    </source>
</evidence>
<dbReference type="InterPro" id="IPR002794">
    <property type="entry name" value="DUF92_TMEM19"/>
</dbReference>
<keyword evidence="6 7" id="KW-0472">Membrane</keyword>
<sequence length="120" mass="13032">HPVISPWRWLASIVIPILFAIWGLKRRSLNLSGAVLGLFVGFFVTIKGGQRNWVQVLCNGGMALQLALLYLLDVGCVINFVRFEEENLNTPLAKCAPDRAPSALSAPTVHLTCSSTVGSQ</sequence>
<accession>A0AA39FAL7</accession>
<dbReference type="Proteomes" id="UP001168990">
    <property type="component" value="Unassembled WGS sequence"/>
</dbReference>
<feature type="transmembrane region" description="Helical" evidence="7">
    <location>
        <begin position="6"/>
        <end position="24"/>
    </location>
</feature>
<comment type="subcellular location">
    <subcellularLocation>
        <location evidence="1">Membrane</location>
        <topology evidence="1">Multi-pass membrane protein</topology>
    </subcellularLocation>
</comment>
<evidence type="ECO:0000256" key="7">
    <source>
        <dbReference type="SAM" id="Phobius"/>
    </source>
</evidence>
<name>A0AA39FAL7_9HYME</name>
<gene>
    <name evidence="8" type="ORF">PV328_004355</name>
</gene>
<dbReference type="PANTHER" id="PTHR13353:SF5">
    <property type="entry name" value="TRANSMEMBRANE PROTEIN 19"/>
    <property type="match status" value="1"/>
</dbReference>
<evidence type="ECO:0000256" key="2">
    <source>
        <dbReference type="ARBA" id="ARBA00009012"/>
    </source>
</evidence>
<proteinExistence type="inferred from homology"/>
<dbReference type="AlphaFoldDB" id="A0AA39FAL7"/>
<reference evidence="8" key="1">
    <citation type="journal article" date="2023" name="bioRxiv">
        <title>Scaffold-level genome assemblies of two parasitoid biocontrol wasps reveal the parthenogenesis mechanism and an associated novel virus.</title>
        <authorList>
            <person name="Inwood S."/>
            <person name="Skelly J."/>
            <person name="Guhlin J."/>
            <person name="Harrop T."/>
            <person name="Goldson S."/>
            <person name="Dearden P."/>
        </authorList>
    </citation>
    <scope>NUCLEOTIDE SEQUENCE</scope>
    <source>
        <strain evidence="8">Irish</strain>
        <tissue evidence="8">Whole body</tissue>
    </source>
</reference>
<evidence type="ECO:0000256" key="6">
    <source>
        <dbReference type="ARBA" id="ARBA00023136"/>
    </source>
</evidence>
<dbReference type="EMBL" id="JAQQBS010001422">
    <property type="protein sequence ID" value="KAK0165874.1"/>
    <property type="molecule type" value="Genomic_DNA"/>
</dbReference>
<evidence type="ECO:0000256" key="5">
    <source>
        <dbReference type="ARBA" id="ARBA00022989"/>
    </source>
</evidence>
<feature type="transmembrane region" description="Helical" evidence="7">
    <location>
        <begin position="62"/>
        <end position="81"/>
    </location>
</feature>
<organism evidence="8 9">
    <name type="scientific">Microctonus aethiopoides</name>
    <dbReference type="NCBI Taxonomy" id="144406"/>
    <lineage>
        <taxon>Eukaryota</taxon>
        <taxon>Metazoa</taxon>
        <taxon>Ecdysozoa</taxon>
        <taxon>Arthropoda</taxon>
        <taxon>Hexapoda</taxon>
        <taxon>Insecta</taxon>
        <taxon>Pterygota</taxon>
        <taxon>Neoptera</taxon>
        <taxon>Endopterygota</taxon>
        <taxon>Hymenoptera</taxon>
        <taxon>Apocrita</taxon>
        <taxon>Ichneumonoidea</taxon>
        <taxon>Braconidae</taxon>
        <taxon>Euphorinae</taxon>
        <taxon>Microctonus</taxon>
    </lineage>
</organism>
<protein>
    <recommendedName>
        <fullName evidence="3">Transmembrane protein 19</fullName>
    </recommendedName>
</protein>
<evidence type="ECO:0000256" key="4">
    <source>
        <dbReference type="ARBA" id="ARBA00022692"/>
    </source>
</evidence>
<dbReference type="GO" id="GO:0016020">
    <property type="term" value="C:membrane"/>
    <property type="evidence" value="ECO:0007669"/>
    <property type="project" value="UniProtKB-SubCell"/>
</dbReference>
<feature type="non-terminal residue" evidence="8">
    <location>
        <position position="120"/>
    </location>
</feature>
<evidence type="ECO:0000313" key="9">
    <source>
        <dbReference type="Proteomes" id="UP001168990"/>
    </source>
</evidence>
<feature type="transmembrane region" description="Helical" evidence="7">
    <location>
        <begin position="31"/>
        <end position="50"/>
    </location>
</feature>
<keyword evidence="9" id="KW-1185">Reference proteome</keyword>
<comment type="caution">
    <text evidence="8">The sequence shown here is derived from an EMBL/GenBank/DDBJ whole genome shotgun (WGS) entry which is preliminary data.</text>
</comment>
<keyword evidence="5 7" id="KW-1133">Transmembrane helix</keyword>